<reference evidence="3" key="1">
    <citation type="thesis" date="2020" institute="ProQuest LLC" country="789 East Eisenhower Parkway, Ann Arbor, MI, USA">
        <title>Comparative Genomics and Chromosome Evolution.</title>
        <authorList>
            <person name="Mudd A.B."/>
        </authorList>
    </citation>
    <scope>NUCLEOTIDE SEQUENCE</scope>
    <source>
        <strain evidence="3">Female2</strain>
        <tissue evidence="3">Blood</tissue>
    </source>
</reference>
<protein>
    <recommendedName>
        <fullName evidence="5">Neural proliferation differentiation and control protein 1</fullName>
    </recommendedName>
</protein>
<evidence type="ECO:0008006" key="5">
    <source>
        <dbReference type="Google" id="ProtNLM"/>
    </source>
</evidence>
<feature type="region of interest" description="Disordered" evidence="1">
    <location>
        <begin position="201"/>
        <end position="259"/>
    </location>
</feature>
<feature type="non-terminal residue" evidence="3">
    <location>
        <position position="259"/>
    </location>
</feature>
<dbReference type="OrthoDB" id="6270617at2759"/>
<feature type="transmembrane region" description="Helical" evidence="2">
    <location>
        <begin position="120"/>
        <end position="144"/>
    </location>
</feature>
<keyword evidence="2" id="KW-0812">Transmembrane</keyword>
<dbReference type="PANTHER" id="PTHR23352">
    <property type="entry name" value="NEURAL PROLIFERATION DIFFERENTIATION AND CONTROL PROTEIN-1 NPDC-1 PROTEIN"/>
    <property type="match status" value="1"/>
</dbReference>
<accession>A0A8T2JVY8</accession>
<sequence length="259" mass="28363">GDRCPRSLDCTLMRRDFCIPGSDTCGPCLEGFEEDSDGTCYKPSTETNPDVESEIDFIAAQITKQDSNILQLAQEGNNSSQSPSVPPPDELQGVPAGRSGTPTENPDSRRRGPAKPLNDALILGVVVGCTVAGLLALFVALICWCKVRREIKLAEKTDYTTYKLSPPPPYEKTSPGDNKLAQSAQMYHYQHQKQQMISMDKNKEETKHGDSAVTSDEENEDGDFTVYECPGLAPTGEMEVKNPLFDDSNLHHPTQNNAP</sequence>
<keyword evidence="2" id="KW-1133">Transmembrane helix</keyword>
<dbReference type="Proteomes" id="UP000812440">
    <property type="component" value="Chromosome 8_10"/>
</dbReference>
<evidence type="ECO:0000313" key="3">
    <source>
        <dbReference type="EMBL" id="KAG8447437.1"/>
    </source>
</evidence>
<keyword evidence="4" id="KW-1185">Reference proteome</keyword>
<dbReference type="PANTHER" id="PTHR23352:SF4">
    <property type="entry name" value="NEURAL PROLIFERATION DIFFERENTIATION AND CONTROL PROTEIN 1"/>
    <property type="match status" value="1"/>
</dbReference>
<feature type="region of interest" description="Disordered" evidence="1">
    <location>
        <begin position="75"/>
        <end position="114"/>
    </location>
</feature>
<name>A0A8T2JVY8_9PIPI</name>
<dbReference type="Pfam" id="PF06809">
    <property type="entry name" value="NPDC1"/>
    <property type="match status" value="2"/>
</dbReference>
<dbReference type="InterPro" id="IPR009635">
    <property type="entry name" value="NPDC1"/>
</dbReference>
<evidence type="ECO:0000256" key="2">
    <source>
        <dbReference type="SAM" id="Phobius"/>
    </source>
</evidence>
<gene>
    <name evidence="3" type="ORF">GDO86_014790</name>
</gene>
<comment type="caution">
    <text evidence="3">The sequence shown here is derived from an EMBL/GenBank/DDBJ whole genome shotgun (WGS) entry which is preliminary data.</text>
</comment>
<proteinExistence type="predicted"/>
<dbReference type="EMBL" id="JAACNH010000003">
    <property type="protein sequence ID" value="KAG8447437.1"/>
    <property type="molecule type" value="Genomic_DNA"/>
</dbReference>
<evidence type="ECO:0000256" key="1">
    <source>
        <dbReference type="SAM" id="MobiDB-lite"/>
    </source>
</evidence>
<keyword evidence="2" id="KW-0472">Membrane</keyword>
<dbReference type="GO" id="GO:0016020">
    <property type="term" value="C:membrane"/>
    <property type="evidence" value="ECO:0007669"/>
    <property type="project" value="InterPro"/>
</dbReference>
<dbReference type="AlphaFoldDB" id="A0A8T2JVY8"/>
<organism evidence="3 4">
    <name type="scientific">Hymenochirus boettgeri</name>
    <name type="common">Congo dwarf clawed frog</name>
    <dbReference type="NCBI Taxonomy" id="247094"/>
    <lineage>
        <taxon>Eukaryota</taxon>
        <taxon>Metazoa</taxon>
        <taxon>Chordata</taxon>
        <taxon>Craniata</taxon>
        <taxon>Vertebrata</taxon>
        <taxon>Euteleostomi</taxon>
        <taxon>Amphibia</taxon>
        <taxon>Batrachia</taxon>
        <taxon>Anura</taxon>
        <taxon>Pipoidea</taxon>
        <taxon>Pipidae</taxon>
        <taxon>Pipinae</taxon>
        <taxon>Hymenochirus</taxon>
    </lineage>
</organism>
<feature type="compositionally biased region" description="Basic and acidic residues" evidence="1">
    <location>
        <begin position="201"/>
        <end position="210"/>
    </location>
</feature>
<evidence type="ECO:0000313" key="4">
    <source>
        <dbReference type="Proteomes" id="UP000812440"/>
    </source>
</evidence>